<proteinExistence type="predicted"/>
<comment type="caution">
    <text evidence="2">The sequence shown here is derived from an EMBL/GenBank/DDBJ whole genome shotgun (WGS) entry which is preliminary data.</text>
</comment>
<evidence type="ECO:0000313" key="3">
    <source>
        <dbReference type="Proteomes" id="UP000198430"/>
    </source>
</evidence>
<gene>
    <name evidence="2" type="ORF">IWT140_00569</name>
</gene>
<sequence length="173" mass="19647">MAECPIDGSKIGFMGGWVLKDGEICNDCGKKVGFQKGDSKSNTAAHYYTIDEVRALIDKGEQFDPDHAQKVRDEETKRSQAGFDPTTIPAMKNRQEFLDKYGLNHLDPETSEIVNQIVDQMSSIGFSRVMATLNGLMDRYQVTMNQTQIEQNWVLIKQQDETNKLLRKLVNKQ</sequence>
<feature type="domain" description="DUF4428" evidence="1">
    <location>
        <begin position="3"/>
        <end position="54"/>
    </location>
</feature>
<dbReference type="Pfam" id="PF14471">
    <property type="entry name" value="DUF4428"/>
    <property type="match status" value="1"/>
</dbReference>
<reference evidence="2 3" key="1">
    <citation type="submission" date="2015-11" db="EMBL/GenBank/DDBJ databases">
        <title>Draft genome sequences of new species of the genus Lactobacillus isolated from orchardgrass silage.</title>
        <authorList>
            <person name="Tohno M."/>
            <person name="Tanizawa Y."/>
            <person name="Arita M."/>
        </authorList>
    </citation>
    <scope>NUCLEOTIDE SEQUENCE [LARGE SCALE GENOMIC DNA]</scope>
    <source>
        <strain evidence="2 3">IWT140</strain>
    </source>
</reference>
<dbReference type="Proteomes" id="UP000198430">
    <property type="component" value="Unassembled WGS sequence"/>
</dbReference>
<keyword evidence="3" id="KW-1185">Reference proteome</keyword>
<dbReference type="RefSeq" id="WP_089087951.1">
    <property type="nucleotide sequence ID" value="NZ_BCMH01000002.1"/>
</dbReference>
<protein>
    <recommendedName>
        <fullName evidence="1">DUF4428 domain-containing protein</fullName>
    </recommendedName>
</protein>
<name>A0A1Z5INF5_9LACO</name>
<evidence type="ECO:0000259" key="1">
    <source>
        <dbReference type="Pfam" id="PF14471"/>
    </source>
</evidence>
<accession>A0A1Z5INF5</accession>
<dbReference type="InterPro" id="IPR027872">
    <property type="entry name" value="DUF4428"/>
</dbReference>
<dbReference type="AlphaFoldDB" id="A0A1Z5INF5"/>
<dbReference type="EMBL" id="BCMH01000002">
    <property type="protein sequence ID" value="GAX02971.1"/>
    <property type="molecule type" value="Genomic_DNA"/>
</dbReference>
<organism evidence="2 3">
    <name type="scientific">Secundilactobacillus pentosiphilus</name>
    <dbReference type="NCBI Taxonomy" id="1714682"/>
    <lineage>
        <taxon>Bacteria</taxon>
        <taxon>Bacillati</taxon>
        <taxon>Bacillota</taxon>
        <taxon>Bacilli</taxon>
        <taxon>Lactobacillales</taxon>
        <taxon>Lactobacillaceae</taxon>
        <taxon>Secundilactobacillus</taxon>
    </lineage>
</organism>
<evidence type="ECO:0000313" key="2">
    <source>
        <dbReference type="EMBL" id="GAX02971.1"/>
    </source>
</evidence>